<organism evidence="3 4">
    <name type="scientific">Stylophora pistillata</name>
    <name type="common">Smooth cauliflower coral</name>
    <dbReference type="NCBI Taxonomy" id="50429"/>
    <lineage>
        <taxon>Eukaryota</taxon>
        <taxon>Metazoa</taxon>
        <taxon>Cnidaria</taxon>
        <taxon>Anthozoa</taxon>
        <taxon>Hexacorallia</taxon>
        <taxon>Scleractinia</taxon>
        <taxon>Astrocoeniina</taxon>
        <taxon>Pocilloporidae</taxon>
        <taxon>Stylophora</taxon>
    </lineage>
</organism>
<gene>
    <name evidence="3" type="ORF">AWC38_SpisGene379</name>
</gene>
<dbReference type="SUPFAM" id="SSF56672">
    <property type="entry name" value="DNA/RNA polymerases"/>
    <property type="match status" value="1"/>
</dbReference>
<proteinExistence type="predicted"/>
<dbReference type="InterPro" id="IPR043502">
    <property type="entry name" value="DNA/RNA_pol_sf"/>
</dbReference>
<evidence type="ECO:0000256" key="1">
    <source>
        <dbReference type="SAM" id="MobiDB-lite"/>
    </source>
</evidence>
<protein>
    <recommendedName>
        <fullName evidence="2">Reverse transcriptase domain-containing protein</fullName>
    </recommendedName>
</protein>
<evidence type="ECO:0000313" key="4">
    <source>
        <dbReference type="Proteomes" id="UP000225706"/>
    </source>
</evidence>
<sequence length="1120" mass="127118">MLRAISQLKKKDDIVITKPDKGSGVVVMDKSDYVRLLKESSINDETKFATVSLERPRTRGRPPKFYHPLLQKEKEVSSAVQRILPKSIADSANQRGSRLAHLYGLPKTHKKKLAMRPILSATGTYNYKLAKWLDEMLNPLSVNEHVVSDIFVFADELREMKIKDREVLVSYDVSSLFTNVPVDETIESITERAFENDWFNREYDLNITKSDLMELVRIATKTQLFQFEGKLYEQVDGVATGSPLGPLMANAFVCRIEKQLERENKMPIFYKRFVDDTLSVMPDPEAASEFLETLNKSHPSIDITMDSKKMRAQNNPFAALFGGTSATGVTSSQSSNPQQGTENTSPLPNPWSAAPTQPIPPPVPQISTPSTASAASTTPVSRRVKQFQSFVGVLAKEMSEEISGNMLENEDNTEDRMSKVEALKAEKRNLKGARRKLKGTRQVNELASRIAGVSGGIEPISLEEINKATLERLEKIKEKTFEILEELRTVYQELRNTEMQVKVGDEADELNERIEDETSTVRRVLISVPRNTRSDSVTGDDHLGRECPRSRECKIDGCRDRHNRLLHGNRNGNNSQSQAQGIQTQDVQYYGTQSQGLQPQSTQLQLTRTIQGRREIQTSRSDNKSVDGSVDVKIVAQSSEKICDGMKPVDLVKIKGNWNYLQVLPFPKLANRKTIDVLLGTDNYHLMHPMKEVIGGAGKPYARLCPLGWTAVGRINMENKREDNNTSLCHTFRTQQFGELTLTVEQSDDLNAVLKRFWDLETMGITPPKPMMTPDESAAWHKVSESMKCENDHYVVAVPCWNERPSLPNNRQFAEKRLEATERKLIKNPEIADSYQKVIKEYLENNYIRRVPSDEPTPPGEWLLPRFPVVRADRSTTKTRIVFDASAKFQGKSLNSEALLGLKLQADMFSILVRFRKELVALVGDVSQMHHQIALTLEDRPFHRFLWRNMDQSKEPEVYEFLRYVFGGCYCPFCAHASKNADTGSLDGGIRMGASVLELVNEDCCWYGPPFLKNRGDGWPERKFGKAPEAYKEVKSEKREQFVEKELSMNTQSYYVETVTPKSTPDPTEYSKWYRIKSKGKLEIGMSLVRVTGWINRFLANFTKPQSDRESGELNPRELK</sequence>
<dbReference type="PROSITE" id="PS50878">
    <property type="entry name" value="RT_POL"/>
    <property type="match status" value="1"/>
</dbReference>
<feature type="compositionally biased region" description="Polar residues" evidence="1">
    <location>
        <begin position="324"/>
        <end position="346"/>
    </location>
</feature>
<dbReference type="AlphaFoldDB" id="A0A2B4T1X8"/>
<dbReference type="Proteomes" id="UP000225706">
    <property type="component" value="Unassembled WGS sequence"/>
</dbReference>
<dbReference type="PANTHER" id="PTHR47331:SF5">
    <property type="entry name" value="RIBONUCLEASE H"/>
    <property type="match status" value="1"/>
</dbReference>
<dbReference type="OrthoDB" id="5984815at2759"/>
<reference evidence="4" key="1">
    <citation type="journal article" date="2017" name="bioRxiv">
        <title>Comparative analysis of the genomes of Stylophora pistillata and Acropora digitifera provides evidence for extensive differences between species of corals.</title>
        <authorList>
            <person name="Voolstra C.R."/>
            <person name="Li Y."/>
            <person name="Liew Y.J."/>
            <person name="Baumgarten S."/>
            <person name="Zoccola D."/>
            <person name="Flot J.-F."/>
            <person name="Tambutte S."/>
            <person name="Allemand D."/>
            <person name="Aranda M."/>
        </authorList>
    </citation>
    <scope>NUCLEOTIDE SEQUENCE [LARGE SCALE GENOMIC DNA]</scope>
</reference>
<feature type="domain" description="Reverse transcriptase" evidence="2">
    <location>
        <begin position="86"/>
        <end position="326"/>
    </location>
</feature>
<evidence type="ECO:0000259" key="2">
    <source>
        <dbReference type="PROSITE" id="PS50878"/>
    </source>
</evidence>
<keyword evidence="4" id="KW-1185">Reference proteome</keyword>
<dbReference type="EMBL" id="LSMT01000002">
    <property type="protein sequence ID" value="PFX34788.1"/>
    <property type="molecule type" value="Genomic_DNA"/>
</dbReference>
<accession>A0A2B4T1X8</accession>
<feature type="compositionally biased region" description="Low complexity" evidence="1">
    <location>
        <begin position="365"/>
        <end position="379"/>
    </location>
</feature>
<evidence type="ECO:0000313" key="3">
    <source>
        <dbReference type="EMBL" id="PFX34788.1"/>
    </source>
</evidence>
<dbReference type="InterPro" id="IPR000477">
    <property type="entry name" value="RT_dom"/>
</dbReference>
<comment type="caution">
    <text evidence="3">The sequence shown here is derived from an EMBL/GenBank/DDBJ whole genome shotgun (WGS) entry which is preliminary data.</text>
</comment>
<dbReference type="Pfam" id="PF00078">
    <property type="entry name" value="RVT_1"/>
    <property type="match status" value="1"/>
</dbReference>
<name>A0A2B4T1X8_STYPI</name>
<dbReference type="PANTHER" id="PTHR47331">
    <property type="entry name" value="PHD-TYPE DOMAIN-CONTAINING PROTEIN"/>
    <property type="match status" value="1"/>
</dbReference>
<feature type="region of interest" description="Disordered" evidence="1">
    <location>
        <begin position="319"/>
        <end position="381"/>
    </location>
</feature>